<dbReference type="Proteomes" id="UP000274792">
    <property type="component" value="Unassembled WGS sequence"/>
</dbReference>
<dbReference type="AlphaFoldDB" id="A0AAJ4SJZ0"/>
<name>A0AAJ4SJZ0_MAMSC</name>
<organism evidence="1 2">
    <name type="scientific">Mammaliicoccus sciuri</name>
    <name type="common">Staphylococcus sciuri</name>
    <dbReference type="NCBI Taxonomy" id="1296"/>
    <lineage>
        <taxon>Bacteria</taxon>
        <taxon>Bacillati</taxon>
        <taxon>Bacillota</taxon>
        <taxon>Bacilli</taxon>
        <taxon>Bacillales</taxon>
        <taxon>Staphylococcaceae</taxon>
        <taxon>Mammaliicoccus</taxon>
    </lineage>
</organism>
<comment type="caution">
    <text evidence="1">The sequence shown here is derived from an EMBL/GenBank/DDBJ whole genome shotgun (WGS) entry which is preliminary data.</text>
</comment>
<dbReference type="EMBL" id="RXWV01000010">
    <property type="protein sequence ID" value="RTX74971.1"/>
    <property type="molecule type" value="Genomic_DNA"/>
</dbReference>
<dbReference type="RefSeq" id="WP_126476508.1">
    <property type="nucleotide sequence ID" value="NZ_JALGPB010000001.1"/>
</dbReference>
<evidence type="ECO:0000313" key="1">
    <source>
        <dbReference type="EMBL" id="RTX74971.1"/>
    </source>
</evidence>
<reference evidence="1 2" key="1">
    <citation type="submission" date="2018-10" db="EMBL/GenBank/DDBJ databases">
        <title>A collection Staphylococci species genome sequencing.</title>
        <authorList>
            <person name="Cole K."/>
        </authorList>
    </citation>
    <scope>NUCLEOTIDE SEQUENCE [LARGE SCALE GENOMIC DNA]</scope>
    <source>
        <strain evidence="2">NCTC 12218</strain>
    </source>
</reference>
<accession>A0AAJ4SJZ0</accession>
<dbReference type="InterPro" id="IPR018757">
    <property type="entry name" value="DUF2316"/>
</dbReference>
<proteinExistence type="predicted"/>
<dbReference type="Pfam" id="PF10078">
    <property type="entry name" value="DUF2316"/>
    <property type="match status" value="1"/>
</dbReference>
<sequence length="104" mass="12212">MSLNKEQRKVTSKELIEHFKASHLTEEEIAEGLNVTPKDIHKALHMEAPNGLMRNRLMDFIHLVWDVRDYINKEIKAQGNEPIEYTYLKGNKEDYSFLQGRGNR</sequence>
<gene>
    <name evidence="1" type="ORF">CD117_01970</name>
</gene>
<evidence type="ECO:0000313" key="2">
    <source>
        <dbReference type="Proteomes" id="UP000274792"/>
    </source>
</evidence>
<protein>
    <submittedName>
        <fullName evidence="1">DUF2316 family protein</fullName>
    </submittedName>
</protein>